<reference evidence="1 2" key="1">
    <citation type="submission" date="2024-08" db="EMBL/GenBank/DDBJ databases">
        <title>Two novel Cytobacillus novel species.</title>
        <authorList>
            <person name="Liu G."/>
        </authorList>
    </citation>
    <scope>NUCLEOTIDE SEQUENCE [LARGE SCALE GENOMIC DNA]</scope>
    <source>
        <strain evidence="1 2">FJAT-53684</strain>
    </source>
</reference>
<proteinExistence type="predicted"/>
<organism evidence="1 2">
    <name type="scientific">Cytobacillus mangrovibacter</name>
    <dbReference type="NCBI Taxonomy" id="3299024"/>
    <lineage>
        <taxon>Bacteria</taxon>
        <taxon>Bacillati</taxon>
        <taxon>Bacillota</taxon>
        <taxon>Bacilli</taxon>
        <taxon>Bacillales</taxon>
        <taxon>Bacillaceae</taxon>
        <taxon>Cytobacillus</taxon>
    </lineage>
</organism>
<sequence length="98" mass="10898">METKLLRIAEIAKSQPEAKFTSLAHLLNQESLTKCHHDLPNKKATGILRTTKEQYGENLGENIENLVNRLRSKSYRLTVCSGVGNDADLALAFKCLGE</sequence>
<dbReference type="RefSeq" id="WP_389222245.1">
    <property type="nucleotide sequence ID" value="NZ_JBIACJ010000010.1"/>
</dbReference>
<keyword evidence="2" id="KW-1185">Reference proteome</keyword>
<name>A0ABW6K1T7_9BACI</name>
<dbReference type="EMBL" id="JBIACJ010000010">
    <property type="protein sequence ID" value="MFE8698141.1"/>
    <property type="molecule type" value="Genomic_DNA"/>
</dbReference>
<evidence type="ECO:0000313" key="1">
    <source>
        <dbReference type="EMBL" id="MFE8698141.1"/>
    </source>
</evidence>
<protein>
    <submittedName>
        <fullName evidence="1">Uncharacterized protein</fullName>
    </submittedName>
</protein>
<dbReference type="Proteomes" id="UP001601058">
    <property type="component" value="Unassembled WGS sequence"/>
</dbReference>
<accession>A0ABW6K1T7</accession>
<evidence type="ECO:0000313" key="2">
    <source>
        <dbReference type="Proteomes" id="UP001601058"/>
    </source>
</evidence>
<gene>
    <name evidence="1" type="ORF">ACFYKT_17495</name>
</gene>
<comment type="caution">
    <text evidence="1">The sequence shown here is derived from an EMBL/GenBank/DDBJ whole genome shotgun (WGS) entry which is preliminary data.</text>
</comment>